<feature type="domain" description="Protein kinase" evidence="1">
    <location>
        <begin position="1"/>
        <end position="203"/>
    </location>
</feature>
<dbReference type="InterPro" id="IPR008271">
    <property type="entry name" value="Ser/Thr_kinase_AS"/>
</dbReference>
<protein>
    <submittedName>
        <fullName evidence="2">Kinase-like domain-containing protein</fullName>
    </submittedName>
</protein>
<dbReference type="PANTHER" id="PTHR44329">
    <property type="entry name" value="SERINE/THREONINE-PROTEIN KINASE TNNI3K-RELATED"/>
    <property type="match status" value="1"/>
</dbReference>
<dbReference type="GO" id="GO:0004674">
    <property type="term" value="F:protein serine/threonine kinase activity"/>
    <property type="evidence" value="ECO:0007669"/>
    <property type="project" value="TreeGrafter"/>
</dbReference>
<evidence type="ECO:0000259" key="1">
    <source>
        <dbReference type="PROSITE" id="PS50011"/>
    </source>
</evidence>
<dbReference type="SMART" id="SM00220">
    <property type="entry name" value="S_TKc"/>
    <property type="match status" value="1"/>
</dbReference>
<evidence type="ECO:0000313" key="2">
    <source>
        <dbReference type="EMBL" id="KAF9522699.1"/>
    </source>
</evidence>
<dbReference type="Proteomes" id="UP000807306">
    <property type="component" value="Unassembled WGS sequence"/>
</dbReference>
<dbReference type="EMBL" id="MU157937">
    <property type="protein sequence ID" value="KAF9522699.1"/>
    <property type="molecule type" value="Genomic_DNA"/>
</dbReference>
<dbReference type="Pfam" id="PF00069">
    <property type="entry name" value="Pkinase"/>
    <property type="match status" value="1"/>
</dbReference>
<evidence type="ECO:0000313" key="3">
    <source>
        <dbReference type="Proteomes" id="UP000807306"/>
    </source>
</evidence>
<dbReference type="OrthoDB" id="4062651at2759"/>
<proteinExistence type="predicted"/>
<keyword evidence="3" id="KW-1185">Reference proteome</keyword>
<dbReference type="GO" id="GO:0005524">
    <property type="term" value="F:ATP binding"/>
    <property type="evidence" value="ECO:0007669"/>
    <property type="project" value="InterPro"/>
</dbReference>
<dbReference type="AlphaFoldDB" id="A0A9P6E5B1"/>
<accession>A0A9P6E5B1</accession>
<reference evidence="2" key="1">
    <citation type="submission" date="2020-11" db="EMBL/GenBank/DDBJ databases">
        <authorList>
            <consortium name="DOE Joint Genome Institute"/>
            <person name="Ahrendt S."/>
            <person name="Riley R."/>
            <person name="Andreopoulos W."/>
            <person name="Labutti K."/>
            <person name="Pangilinan J."/>
            <person name="Ruiz-Duenas F.J."/>
            <person name="Barrasa J.M."/>
            <person name="Sanchez-Garcia M."/>
            <person name="Camarero S."/>
            <person name="Miyauchi S."/>
            <person name="Serrano A."/>
            <person name="Linde D."/>
            <person name="Babiker R."/>
            <person name="Drula E."/>
            <person name="Ayuso-Fernandez I."/>
            <person name="Pacheco R."/>
            <person name="Padilla G."/>
            <person name="Ferreira P."/>
            <person name="Barriuso J."/>
            <person name="Kellner H."/>
            <person name="Castanera R."/>
            <person name="Alfaro M."/>
            <person name="Ramirez L."/>
            <person name="Pisabarro A.G."/>
            <person name="Kuo A."/>
            <person name="Tritt A."/>
            <person name="Lipzen A."/>
            <person name="He G."/>
            <person name="Yan M."/>
            <person name="Ng V."/>
            <person name="Cullen D."/>
            <person name="Martin F."/>
            <person name="Rosso M.-N."/>
            <person name="Henrissat B."/>
            <person name="Hibbett D."/>
            <person name="Martinez A.T."/>
            <person name="Grigoriev I.V."/>
        </authorList>
    </citation>
    <scope>NUCLEOTIDE SEQUENCE</scope>
    <source>
        <strain evidence="2">CBS 506.95</strain>
    </source>
</reference>
<organism evidence="2 3">
    <name type="scientific">Crepidotus variabilis</name>
    <dbReference type="NCBI Taxonomy" id="179855"/>
    <lineage>
        <taxon>Eukaryota</taxon>
        <taxon>Fungi</taxon>
        <taxon>Dikarya</taxon>
        <taxon>Basidiomycota</taxon>
        <taxon>Agaricomycotina</taxon>
        <taxon>Agaricomycetes</taxon>
        <taxon>Agaricomycetidae</taxon>
        <taxon>Agaricales</taxon>
        <taxon>Agaricineae</taxon>
        <taxon>Crepidotaceae</taxon>
        <taxon>Crepidotus</taxon>
    </lineage>
</organism>
<dbReference type="InterPro" id="IPR051681">
    <property type="entry name" value="Ser/Thr_Kinases-Pseudokinases"/>
</dbReference>
<dbReference type="Gene3D" id="1.10.510.10">
    <property type="entry name" value="Transferase(Phosphotransferase) domain 1"/>
    <property type="match status" value="1"/>
</dbReference>
<dbReference type="PROSITE" id="PS00108">
    <property type="entry name" value="PROTEIN_KINASE_ST"/>
    <property type="match status" value="1"/>
</dbReference>
<dbReference type="PANTHER" id="PTHR44329:SF214">
    <property type="entry name" value="PROTEIN KINASE DOMAIN-CONTAINING PROTEIN"/>
    <property type="match status" value="1"/>
</dbReference>
<dbReference type="PROSITE" id="PS50011">
    <property type="entry name" value="PROTEIN_KINASE_DOM"/>
    <property type="match status" value="1"/>
</dbReference>
<dbReference type="InterPro" id="IPR000719">
    <property type="entry name" value="Prot_kinase_dom"/>
</dbReference>
<dbReference type="InterPro" id="IPR011009">
    <property type="entry name" value="Kinase-like_dom_sf"/>
</dbReference>
<gene>
    <name evidence="2" type="ORF">CPB83DRAFT_91772</name>
</gene>
<dbReference type="SUPFAM" id="SSF56112">
    <property type="entry name" value="Protein kinase-like (PK-like)"/>
    <property type="match status" value="1"/>
</dbReference>
<name>A0A9P6E5B1_9AGAR</name>
<sequence>MCFRVLRQWQSSDSGKEVYKQFCREVSVWHQLRHPNILPLVGATTECFPGRYCFVVPWLSNGSITSYLKTHPNHDRNTAIQQIVDGLDYLHNLDPPVAHKDLKGDNVLVRSDLVCVITDFGLSSVLETQRSVTAGRGTQFWMAPELGFEEALNQDARPRDIYSLGCTIAEVSCDQLLAIRTSLKSIMADPNWDFSILHLEIGH</sequence>
<keyword evidence="2" id="KW-0808">Transferase</keyword>
<keyword evidence="2" id="KW-0418">Kinase</keyword>
<comment type="caution">
    <text evidence="2">The sequence shown here is derived from an EMBL/GenBank/DDBJ whole genome shotgun (WGS) entry which is preliminary data.</text>
</comment>